<evidence type="ECO:0000256" key="3">
    <source>
        <dbReference type="ARBA" id="ARBA00009914"/>
    </source>
</evidence>
<dbReference type="PANTHER" id="PTHR16040">
    <property type="entry name" value="AUSTRALIN, ISOFORM A-RELATED"/>
    <property type="match status" value="1"/>
</dbReference>
<feature type="region of interest" description="Disordered" evidence="10">
    <location>
        <begin position="1"/>
        <end position="96"/>
    </location>
</feature>
<feature type="compositionally biased region" description="Low complexity" evidence="10">
    <location>
        <begin position="511"/>
        <end position="528"/>
    </location>
</feature>
<feature type="compositionally biased region" description="Low complexity" evidence="10">
    <location>
        <begin position="400"/>
        <end position="420"/>
    </location>
</feature>
<evidence type="ECO:0000313" key="12">
    <source>
        <dbReference type="EMBL" id="PWN23482.1"/>
    </source>
</evidence>
<evidence type="ECO:0000259" key="11">
    <source>
        <dbReference type="Pfam" id="PF10444"/>
    </source>
</evidence>
<protein>
    <recommendedName>
        <fullName evidence="11">Borealin N-terminal domain-containing protein</fullName>
    </recommendedName>
</protein>
<dbReference type="InterPro" id="IPR018867">
    <property type="entry name" value="Cell_div_borealin"/>
</dbReference>
<gene>
    <name evidence="12" type="ORF">BCV69DRAFT_291578</name>
</gene>
<evidence type="ECO:0000256" key="4">
    <source>
        <dbReference type="ARBA" id="ARBA00022454"/>
    </source>
</evidence>
<keyword evidence="5" id="KW-0132">Cell division</keyword>
<evidence type="ECO:0000256" key="10">
    <source>
        <dbReference type="SAM" id="MobiDB-lite"/>
    </source>
</evidence>
<dbReference type="InterPro" id="IPR018851">
    <property type="entry name" value="Borealin_N"/>
</dbReference>
<keyword evidence="7" id="KW-0539">Nucleus</keyword>
<dbReference type="GeneID" id="37015490"/>
<dbReference type="RefSeq" id="XP_025350642.1">
    <property type="nucleotide sequence ID" value="XM_025493756.1"/>
</dbReference>
<dbReference type="GO" id="GO:0000070">
    <property type="term" value="P:mitotic sister chromatid segregation"/>
    <property type="evidence" value="ECO:0007669"/>
    <property type="project" value="TreeGrafter"/>
</dbReference>
<feature type="compositionally biased region" description="Low complexity" evidence="10">
    <location>
        <begin position="368"/>
        <end position="390"/>
    </location>
</feature>
<feature type="compositionally biased region" description="Basic and acidic residues" evidence="10">
    <location>
        <begin position="60"/>
        <end position="72"/>
    </location>
</feature>
<feature type="domain" description="Borealin N-terminal" evidence="11">
    <location>
        <begin position="227"/>
        <end position="282"/>
    </location>
</feature>
<feature type="compositionally biased region" description="Acidic residues" evidence="10">
    <location>
        <begin position="45"/>
        <end position="59"/>
    </location>
</feature>
<evidence type="ECO:0000256" key="9">
    <source>
        <dbReference type="ARBA" id="ARBA00023328"/>
    </source>
</evidence>
<organism evidence="12 13">
    <name type="scientific">Pseudomicrostroma glucosiphilum</name>
    <dbReference type="NCBI Taxonomy" id="1684307"/>
    <lineage>
        <taxon>Eukaryota</taxon>
        <taxon>Fungi</taxon>
        <taxon>Dikarya</taxon>
        <taxon>Basidiomycota</taxon>
        <taxon>Ustilaginomycotina</taxon>
        <taxon>Exobasidiomycetes</taxon>
        <taxon>Microstromatales</taxon>
        <taxon>Microstromatales incertae sedis</taxon>
        <taxon>Pseudomicrostroma</taxon>
    </lineage>
</organism>
<proteinExistence type="inferred from homology"/>
<dbReference type="Proteomes" id="UP000245942">
    <property type="component" value="Unassembled WGS sequence"/>
</dbReference>
<feature type="region of interest" description="Disordered" evidence="10">
    <location>
        <begin position="108"/>
        <end position="221"/>
    </location>
</feature>
<dbReference type="GO" id="GO:0000775">
    <property type="term" value="C:chromosome, centromeric region"/>
    <property type="evidence" value="ECO:0007669"/>
    <property type="project" value="UniProtKB-SubCell"/>
</dbReference>
<feature type="region of interest" description="Disordered" evidence="10">
    <location>
        <begin position="297"/>
        <end position="420"/>
    </location>
</feature>
<dbReference type="GO" id="GO:0005634">
    <property type="term" value="C:nucleus"/>
    <property type="evidence" value="ECO:0007669"/>
    <property type="project" value="UniProtKB-SubCell"/>
</dbReference>
<feature type="compositionally biased region" description="Polar residues" evidence="10">
    <location>
        <begin position="610"/>
        <end position="619"/>
    </location>
</feature>
<keyword evidence="13" id="KW-1185">Reference proteome</keyword>
<dbReference type="PANTHER" id="PTHR16040:SF7">
    <property type="entry name" value="AUSTRALIN, ISOFORM A-RELATED"/>
    <property type="match status" value="1"/>
</dbReference>
<dbReference type="Gene3D" id="6.10.250.1900">
    <property type="match status" value="1"/>
</dbReference>
<dbReference type="GO" id="GO:0032133">
    <property type="term" value="C:chromosome passenger complex"/>
    <property type="evidence" value="ECO:0007669"/>
    <property type="project" value="TreeGrafter"/>
</dbReference>
<feature type="compositionally biased region" description="Low complexity" evidence="10">
    <location>
        <begin position="114"/>
        <end position="125"/>
    </location>
</feature>
<feature type="compositionally biased region" description="Polar residues" evidence="10">
    <location>
        <begin position="488"/>
        <end position="497"/>
    </location>
</feature>
<dbReference type="AlphaFoldDB" id="A0A316UE72"/>
<dbReference type="EMBL" id="KZ819321">
    <property type="protein sequence ID" value="PWN23482.1"/>
    <property type="molecule type" value="Genomic_DNA"/>
</dbReference>
<evidence type="ECO:0000256" key="8">
    <source>
        <dbReference type="ARBA" id="ARBA00023306"/>
    </source>
</evidence>
<accession>A0A316UE72</accession>
<evidence type="ECO:0000256" key="5">
    <source>
        <dbReference type="ARBA" id="ARBA00022618"/>
    </source>
</evidence>
<evidence type="ECO:0000256" key="2">
    <source>
        <dbReference type="ARBA" id="ARBA00004584"/>
    </source>
</evidence>
<feature type="region of interest" description="Disordered" evidence="10">
    <location>
        <begin position="446"/>
        <end position="726"/>
    </location>
</feature>
<dbReference type="OrthoDB" id="2392550at2759"/>
<name>A0A316UE72_9BASI</name>
<feature type="compositionally biased region" description="Low complexity" evidence="10">
    <location>
        <begin position="343"/>
        <end position="354"/>
    </location>
</feature>
<evidence type="ECO:0000256" key="6">
    <source>
        <dbReference type="ARBA" id="ARBA00022776"/>
    </source>
</evidence>
<feature type="compositionally biased region" description="Low complexity" evidence="10">
    <location>
        <begin position="638"/>
        <end position="671"/>
    </location>
</feature>
<dbReference type="GO" id="GO:0051301">
    <property type="term" value="P:cell division"/>
    <property type="evidence" value="ECO:0007669"/>
    <property type="project" value="UniProtKB-KW"/>
</dbReference>
<feature type="compositionally biased region" description="Low complexity" evidence="10">
    <location>
        <begin position="688"/>
        <end position="719"/>
    </location>
</feature>
<keyword evidence="8" id="KW-0131">Cell cycle</keyword>
<reference evidence="12 13" key="1">
    <citation type="journal article" date="2018" name="Mol. Biol. Evol.">
        <title>Broad Genomic Sampling Reveals a Smut Pathogenic Ancestry of the Fungal Clade Ustilaginomycotina.</title>
        <authorList>
            <person name="Kijpornyongpan T."/>
            <person name="Mondo S.J."/>
            <person name="Barry K."/>
            <person name="Sandor L."/>
            <person name="Lee J."/>
            <person name="Lipzen A."/>
            <person name="Pangilinan J."/>
            <person name="LaButti K."/>
            <person name="Hainaut M."/>
            <person name="Henrissat B."/>
            <person name="Grigoriev I.V."/>
            <person name="Spatafora J.W."/>
            <person name="Aime M.C."/>
        </authorList>
    </citation>
    <scope>NUCLEOTIDE SEQUENCE [LARGE SCALE GENOMIC DNA]</scope>
    <source>
        <strain evidence="12 13">MCA 4718</strain>
    </source>
</reference>
<evidence type="ECO:0000256" key="7">
    <source>
        <dbReference type="ARBA" id="ARBA00023242"/>
    </source>
</evidence>
<feature type="compositionally biased region" description="Low complexity" evidence="10">
    <location>
        <begin position="548"/>
        <end position="562"/>
    </location>
</feature>
<sequence>MPPRAATGRSRTAVASSSRAKASTSAPRGRPRKQPTTTHAKAFLQDDDDDDESAQSDADDIGRDDNRTRHDGSQSITGPILMDDDEEDELGLRSPVKIVEAPTVKTNRVGGGAATAKGKAVFGTARGVNTQSTHDHSDEGDDTEDVTASKRSSRQPKTKAVRVGRKPNNTAAHPRVKALAASSKARKPAALVDSSDEEEDVQEVDTEVEEVETTPRSAEGVSMPEEQIQHFLHGYDLDAANRLDRLRNHLTVTLESARSQMSILLSRLPMAARSLTLTDFLELHESDVKKVVGGGVDTLAGSQVDDADGWEEMKRKRPRAKEQGEEDGNKDKGKRGKTARRNAAISSPAKPSSATRQPSNRAAEKKAGPSSSRPLASSGPPAPSSATFSPRLNPATRTMPAPSAATKTPARAPAAAGRASRLAKIGEQIQMYSLNGSPITGFIGPDGRLRYLPRPGADYADQDEDAAAADAAPALPPISKSTDGKSGANESAKNLQAANVLASILPKQGEPSSSRALPSSPAPQRSAPFGSSLGATSSLQPRFDDDSSAALQSSSPLRPSSRVGAHFSSSLGMGLGLADESNELPDEEAYMREIIAQEEQKRREAAGRSATLQHKSSASRLMAKFGAGGGGGSGSSNGGMSSRPPSSPAPASSSSSYSARSGGGFRSSSPSKAAPISRGGASLMKPVSSSKNSTTAAAAAAPSGGTAAASSKGASSSASGRGGKQRLSLINARGEVVPIEDIREEDVPVEQKAQLARMFQRLGMGLGIGGSPKKR</sequence>
<evidence type="ECO:0000313" key="13">
    <source>
        <dbReference type="Proteomes" id="UP000245942"/>
    </source>
</evidence>
<dbReference type="Pfam" id="PF10444">
    <property type="entry name" value="Nbl1_Borealin_N"/>
    <property type="match status" value="1"/>
</dbReference>
<feature type="compositionally biased region" description="Basic residues" evidence="10">
    <location>
        <begin position="151"/>
        <end position="165"/>
    </location>
</feature>
<keyword evidence="9" id="KW-0137">Centromere</keyword>
<comment type="subcellular location">
    <subcellularLocation>
        <location evidence="2">Chromosome</location>
        <location evidence="2">Centromere</location>
    </subcellularLocation>
    <subcellularLocation>
        <location evidence="1">Nucleus</location>
    </subcellularLocation>
</comment>
<feature type="compositionally biased region" description="Acidic residues" evidence="10">
    <location>
        <begin position="194"/>
        <end position="212"/>
    </location>
</feature>
<comment type="similarity">
    <text evidence="3">Belongs to the borealin family.</text>
</comment>
<feature type="compositionally biased region" description="Basic and acidic residues" evidence="10">
    <location>
        <begin position="320"/>
        <end position="331"/>
    </location>
</feature>
<evidence type="ECO:0000256" key="1">
    <source>
        <dbReference type="ARBA" id="ARBA00004123"/>
    </source>
</evidence>
<feature type="compositionally biased region" description="Gly residues" evidence="10">
    <location>
        <begin position="626"/>
        <end position="637"/>
    </location>
</feature>
<keyword evidence="4" id="KW-0158">Chromosome</keyword>
<keyword evidence="6" id="KW-0498">Mitosis</keyword>
<dbReference type="GO" id="GO:0051233">
    <property type="term" value="C:spindle midzone"/>
    <property type="evidence" value="ECO:0007669"/>
    <property type="project" value="TreeGrafter"/>
</dbReference>
<feature type="compositionally biased region" description="Low complexity" evidence="10">
    <location>
        <begin position="1"/>
        <end position="28"/>
    </location>
</feature>